<dbReference type="PROSITE" id="PS50817">
    <property type="entry name" value="INTEIN_N_TER"/>
    <property type="match status" value="1"/>
</dbReference>
<keyword evidence="3" id="KW-1185">Reference proteome</keyword>
<evidence type="ECO:0000313" key="3">
    <source>
        <dbReference type="Proteomes" id="UP001349343"/>
    </source>
</evidence>
<dbReference type="NCBIfam" id="TIGR01445">
    <property type="entry name" value="intein_Nterm"/>
    <property type="match status" value="1"/>
</dbReference>
<sequence>MHIYRNGNYLVTILNDGTKIRQTTDNEFIPAFAENCDCKITDKCSQGCAFCLPPNTLISTSNGVKNVQDITEQDLVYSYNEKTGDTELKPVIETYCREYVGELIEIITDNGTVVCTPNHKIYTKNRGFIRADEICIEDDIVYLT</sequence>
<dbReference type="Proteomes" id="UP001349343">
    <property type="component" value="Segment"/>
</dbReference>
<dbReference type="EMBL" id="OR769222">
    <property type="protein sequence ID" value="WQJ52790.1"/>
    <property type="molecule type" value="Genomic_DNA"/>
</dbReference>
<dbReference type="InterPro" id="IPR003587">
    <property type="entry name" value="Hint_dom_N"/>
</dbReference>
<proteinExistence type="predicted"/>
<evidence type="ECO:0000259" key="1">
    <source>
        <dbReference type="SMART" id="SM00306"/>
    </source>
</evidence>
<accession>A0ABZ0Z0T1</accession>
<dbReference type="InterPro" id="IPR036844">
    <property type="entry name" value="Hint_dom_sf"/>
</dbReference>
<dbReference type="CDD" id="cd00081">
    <property type="entry name" value="Hint"/>
    <property type="match status" value="1"/>
</dbReference>
<feature type="domain" description="Hint" evidence="1">
    <location>
        <begin position="49"/>
        <end position="144"/>
    </location>
</feature>
<dbReference type="Gene3D" id="2.170.16.10">
    <property type="entry name" value="Hedgehog/Intein (Hint) domain"/>
    <property type="match status" value="1"/>
</dbReference>
<name>A0ABZ0Z0T1_9CAUD</name>
<reference evidence="2 3" key="1">
    <citation type="submission" date="2023-11" db="EMBL/GenBank/DDBJ databases">
        <authorList>
            <person name="Cook R."/>
            <person name="Crisci M."/>
            <person name="Pye H."/>
            <person name="Adriaenssens E."/>
            <person name="Santini J."/>
        </authorList>
    </citation>
    <scope>NUCLEOTIDE SEQUENCE [LARGE SCALE GENOMIC DNA]</scope>
    <source>
        <strain evidence="2">Lak_Megaphage_RVC_JS4_GC31</strain>
    </source>
</reference>
<evidence type="ECO:0000313" key="2">
    <source>
        <dbReference type="EMBL" id="WQJ52790.1"/>
    </source>
</evidence>
<dbReference type="SUPFAM" id="SSF51294">
    <property type="entry name" value="Hedgehog/intein (Hint) domain"/>
    <property type="match status" value="1"/>
</dbReference>
<organism evidence="2 3">
    <name type="scientific">phage Lak_Megaphage_RVC_JS4_GC31</name>
    <dbReference type="NCBI Taxonomy" id="3109228"/>
    <lineage>
        <taxon>Viruses</taxon>
        <taxon>Duplodnaviria</taxon>
        <taxon>Heunggongvirae</taxon>
        <taxon>Uroviricota</taxon>
        <taxon>Caudoviricetes</taxon>
        <taxon>Caudoviricetes code 15 clade</taxon>
    </lineage>
</organism>
<dbReference type="Pfam" id="PF07591">
    <property type="entry name" value="PT-HINT"/>
    <property type="match status" value="1"/>
</dbReference>
<dbReference type="InterPro" id="IPR006141">
    <property type="entry name" value="Intein_N"/>
</dbReference>
<protein>
    <submittedName>
        <fullName evidence="2">Head protein</fullName>
    </submittedName>
</protein>
<dbReference type="SMART" id="SM00306">
    <property type="entry name" value="HintN"/>
    <property type="match status" value="1"/>
</dbReference>